<keyword evidence="1" id="KW-0472">Membrane</keyword>
<name>A0ABP3RB61_9BACI</name>
<reference evidence="3" key="1">
    <citation type="journal article" date="2019" name="Int. J. Syst. Evol. Microbiol.">
        <title>The Global Catalogue of Microorganisms (GCM) 10K type strain sequencing project: providing services to taxonomists for standard genome sequencing and annotation.</title>
        <authorList>
            <consortium name="The Broad Institute Genomics Platform"/>
            <consortium name="The Broad Institute Genome Sequencing Center for Infectious Disease"/>
            <person name="Wu L."/>
            <person name="Ma J."/>
        </authorList>
    </citation>
    <scope>NUCLEOTIDE SEQUENCE [LARGE SCALE GENOMIC DNA]</scope>
    <source>
        <strain evidence="3">JCM 15395</strain>
    </source>
</reference>
<evidence type="ECO:0000313" key="2">
    <source>
        <dbReference type="EMBL" id="GAA0607033.1"/>
    </source>
</evidence>
<evidence type="ECO:0000313" key="3">
    <source>
        <dbReference type="Proteomes" id="UP001500866"/>
    </source>
</evidence>
<feature type="transmembrane region" description="Helical" evidence="1">
    <location>
        <begin position="228"/>
        <end position="249"/>
    </location>
</feature>
<protein>
    <recommendedName>
        <fullName evidence="4">5,10-methylene-tetrahydrofolate dehydrogenase</fullName>
    </recommendedName>
</protein>
<proteinExistence type="predicted"/>
<dbReference type="Proteomes" id="UP001500866">
    <property type="component" value="Unassembled WGS sequence"/>
</dbReference>
<organism evidence="2 3">
    <name type="scientific">Virgibacillus siamensis</name>
    <dbReference type="NCBI Taxonomy" id="480071"/>
    <lineage>
        <taxon>Bacteria</taxon>
        <taxon>Bacillati</taxon>
        <taxon>Bacillota</taxon>
        <taxon>Bacilli</taxon>
        <taxon>Bacillales</taxon>
        <taxon>Bacillaceae</taxon>
        <taxon>Virgibacillus</taxon>
    </lineage>
</organism>
<dbReference type="EMBL" id="BAAADS010000018">
    <property type="protein sequence ID" value="GAA0607033.1"/>
    <property type="molecule type" value="Genomic_DNA"/>
</dbReference>
<sequence length="371" mass="41338">MKQISVGLIPAPELPEDIVNKLAGSLASAFSRQIDSTISWNVEVVRDQLTGASGRGDEIIQRAVTLKKENSWHYAICLTDMPIFSDKKVVLAEDDDRYGVAQISLPACGAFPLKTRVKKAIIQMVGELYFRMDGDSGHSIQNNKKLLRSGLVLSPVKMVLPSERNTGVRFIVVPRIQGIFRLLAGMTYANRPWRIIPAFKSVVAIAFASGAYGLVFTTLWSISAAYGYLRFIVLMIVAMAAMVTWIIFAHNLWEKNSVRTNRKLTLLYNMITVGTLTTAVLAYYIVMYVLFLLAVVFFVPPDLFESTVGLGEEVTSGHFFQLAWLVTSVATIAGAIGSGLEDNEAVRKIMYGHRQRQRYKETEHNEGFLEE</sequence>
<keyword evidence="1" id="KW-0812">Transmembrane</keyword>
<keyword evidence="1" id="KW-1133">Transmembrane helix</keyword>
<keyword evidence="3" id="KW-1185">Reference proteome</keyword>
<feature type="transmembrane region" description="Helical" evidence="1">
    <location>
        <begin position="319"/>
        <end position="340"/>
    </location>
</feature>
<accession>A0ABP3RB61</accession>
<feature type="transmembrane region" description="Helical" evidence="1">
    <location>
        <begin position="201"/>
        <end position="222"/>
    </location>
</feature>
<evidence type="ECO:0008006" key="4">
    <source>
        <dbReference type="Google" id="ProtNLM"/>
    </source>
</evidence>
<comment type="caution">
    <text evidence="2">The sequence shown here is derived from an EMBL/GenBank/DDBJ whole genome shotgun (WGS) entry which is preliminary data.</text>
</comment>
<dbReference type="RefSeq" id="WP_343813694.1">
    <property type="nucleotide sequence ID" value="NZ_BAAADS010000018.1"/>
</dbReference>
<gene>
    <name evidence="2" type="ORF">GCM10009001_25400</name>
</gene>
<evidence type="ECO:0000256" key="1">
    <source>
        <dbReference type="SAM" id="Phobius"/>
    </source>
</evidence>
<feature type="transmembrane region" description="Helical" evidence="1">
    <location>
        <begin position="270"/>
        <end position="299"/>
    </location>
</feature>